<dbReference type="InterPro" id="IPR048954">
    <property type="entry name" value="PorZ_N"/>
</dbReference>
<evidence type="ECO:0000313" key="2">
    <source>
        <dbReference type="EMBL" id="UXX80206.1"/>
    </source>
</evidence>
<dbReference type="EMBL" id="CP106735">
    <property type="protein sequence ID" value="UXX80206.1"/>
    <property type="molecule type" value="Genomic_DNA"/>
</dbReference>
<dbReference type="Gene3D" id="2.60.40.4070">
    <property type="match status" value="1"/>
</dbReference>
<dbReference type="InterPro" id="IPR015943">
    <property type="entry name" value="WD40/YVTN_repeat-like_dom_sf"/>
</dbReference>
<protein>
    <recommendedName>
        <fullName evidence="1">PorZ N-terminal beta-propeller domain-containing protein</fullName>
    </recommendedName>
</protein>
<dbReference type="Gene3D" id="2.130.10.10">
    <property type="entry name" value="YVTN repeat-like/Quinoprotein amine dehydrogenase"/>
    <property type="match status" value="2"/>
</dbReference>
<evidence type="ECO:0000313" key="3">
    <source>
        <dbReference type="Proteomes" id="UP001062165"/>
    </source>
</evidence>
<keyword evidence="3" id="KW-1185">Reference proteome</keyword>
<dbReference type="Proteomes" id="UP001062165">
    <property type="component" value="Chromosome"/>
</dbReference>
<accession>A0ABY6D218</accession>
<dbReference type="SUPFAM" id="SSF63829">
    <property type="entry name" value="Calcium-dependent phosphotriesterase"/>
    <property type="match status" value="1"/>
</dbReference>
<proteinExistence type="predicted"/>
<evidence type="ECO:0000259" key="1">
    <source>
        <dbReference type="Pfam" id="PF21544"/>
    </source>
</evidence>
<dbReference type="Pfam" id="PF21544">
    <property type="entry name" value="PorZ_N_b_propeller"/>
    <property type="match status" value="1"/>
</dbReference>
<sequence length="748" mass="81431">MKILKEIMQAKVSFIILLFIGTSLHGQELIPMDTWRSHFNYEQTSLVEKTEANVFAATSHGLMYFDTEDQSINKLSKVDGLSDVGITALAYYADQAYLAIGYQNGNVDMITSEGIQNLPILLNSDLTENKTINHISFYNANMNLSTDFGVLVLTADNQVVEAYQNLGENGEVIAVRSSAIWNEVMYLATETGTIAGGLNTSNNLQDFNNWERYKTSAVYGLDMVSVAVANDRIYSAAADALYKLEANTWTEVPTTLQAGEQIIKLRSGVDGLLVLTNQHAWMVSDTDVFSSINLPSEAIANDMMQDDTATFWYADGAEGLSRLSGSSVDHIILDGPLNDISKLKITGGKVYAFPVLAIDYTQPVSNQLGYSFFEEGEWQTVMPVDLLGFTNISDVLIVDDQTYTTSFGQGILNLPKGEKTDYTNSALEENENGTGNTLVSAMALDRSQNIWVANFSANSLIQWDGASVWEAYDFGTVSSEEPVSLAIHSLGQVWMRLGLQDGRGVLAYDIESATHRYVTATATSLPSNDVNDLAFGQGGEVWLATDKGVAYFPFAYGIVEDQTIDVSLPVYEGGILFEDKQVYALAIDGGNRIWMGTQDGLWLFEENAGSLVAHFTVENSPLPSNQVIDLALDAETGELFIATDQGVVSYRANATSGSSTHQQVKIYPNPVLPNFEGWVGFSGLVTNARLKITTISGQLVREVNAAGGGASWDVRDFSGRRVSTGVYLVFSASKDGSETFVGKIAVID</sequence>
<organism evidence="2 3">
    <name type="scientific">Reichenbachiella carrageenanivorans</name>
    <dbReference type="NCBI Taxonomy" id="2979869"/>
    <lineage>
        <taxon>Bacteria</taxon>
        <taxon>Pseudomonadati</taxon>
        <taxon>Bacteroidota</taxon>
        <taxon>Cytophagia</taxon>
        <taxon>Cytophagales</taxon>
        <taxon>Reichenbachiellaceae</taxon>
        <taxon>Reichenbachiella</taxon>
    </lineage>
</organism>
<feature type="domain" description="PorZ N-terminal beta-propeller" evidence="1">
    <location>
        <begin position="54"/>
        <end position="211"/>
    </location>
</feature>
<name>A0ABY6D218_9BACT</name>
<dbReference type="RefSeq" id="WP_263051936.1">
    <property type="nucleotide sequence ID" value="NZ_CP106735.1"/>
</dbReference>
<reference evidence="2" key="1">
    <citation type="submission" date="2022-10" db="EMBL/GenBank/DDBJ databases">
        <title>Comparative genomics and taxonomic characterization of three novel marine species of genus Reichenbachiella exhibiting antioxidant and polysaccharide degradation activities.</title>
        <authorList>
            <person name="Muhammad N."/>
            <person name="Lee Y.-J."/>
            <person name="Ko J."/>
            <person name="Kim S.-G."/>
        </authorList>
    </citation>
    <scope>NUCLEOTIDE SEQUENCE</scope>
    <source>
        <strain evidence="2">Wsw4-B4</strain>
    </source>
</reference>
<gene>
    <name evidence="2" type="ORF">N7E81_03720</name>
</gene>